<protein>
    <submittedName>
        <fullName evidence="7">LysR family transcriptional regulator</fullName>
    </submittedName>
</protein>
<dbReference type="CDD" id="cd08432">
    <property type="entry name" value="PBP2_GcdR_TrpI_HvrB_AmpR_like"/>
    <property type="match status" value="1"/>
</dbReference>
<evidence type="ECO:0000256" key="2">
    <source>
        <dbReference type="ARBA" id="ARBA00023015"/>
    </source>
</evidence>
<dbReference type="SUPFAM" id="SSF46785">
    <property type="entry name" value="Winged helix' DNA-binding domain"/>
    <property type="match status" value="1"/>
</dbReference>
<keyword evidence="4" id="KW-0804">Transcription</keyword>
<dbReference type="Proteomes" id="UP000463700">
    <property type="component" value="Unassembled WGS sequence"/>
</dbReference>
<dbReference type="PROSITE" id="PS50931">
    <property type="entry name" value="HTH_LYSR"/>
    <property type="match status" value="1"/>
</dbReference>
<keyword evidence="2" id="KW-0805">Transcription regulation</keyword>
<comment type="similarity">
    <text evidence="1">Belongs to the LysR transcriptional regulatory family.</text>
</comment>
<sequence>MLRFEELKYPIDPMQLPSLRNLQIFEVAARHQSFRDAADALFLTPGAVGRQVRALEAELGVELFARVGRRVVLTPQGRELQLAMAGALKLLADSTSRLKREATQQAGHISVTVLPSFSSRWLAPRLKSFHSGHPDTRVDLIATIAPLNLAAKQISLGIRFGSGKWEGLASELLADESLFPVAATKGINGYDGLPSSPNHLLQYPLLNPYDEWGEWFKRAGVVGQIPNKGVTCEDSLLLIQAVERGDGVALARRWLVMDAIRTGAIVRLPGPTISARRGYYLVYPESQPLSDSARTFISWLKEEIRTAQAEETDSTTALDPKLGSSET</sequence>
<dbReference type="Pfam" id="PF03466">
    <property type="entry name" value="LysR_substrate"/>
    <property type="match status" value="1"/>
</dbReference>
<dbReference type="Pfam" id="PF00126">
    <property type="entry name" value="HTH_1"/>
    <property type="match status" value="1"/>
</dbReference>
<evidence type="ECO:0000313" key="8">
    <source>
        <dbReference type="Proteomes" id="UP000463700"/>
    </source>
</evidence>
<dbReference type="Gene3D" id="3.40.190.10">
    <property type="entry name" value="Periplasmic binding protein-like II"/>
    <property type="match status" value="2"/>
</dbReference>
<gene>
    <name evidence="7" type="ORF">FSO04_18655</name>
</gene>
<evidence type="ECO:0000256" key="4">
    <source>
        <dbReference type="ARBA" id="ARBA00023163"/>
    </source>
</evidence>
<evidence type="ECO:0000256" key="1">
    <source>
        <dbReference type="ARBA" id="ARBA00009437"/>
    </source>
</evidence>
<dbReference type="PANTHER" id="PTHR30537:SF79">
    <property type="entry name" value="TRANSCRIPTIONAL REGULATOR-RELATED"/>
    <property type="match status" value="1"/>
</dbReference>
<evidence type="ECO:0000259" key="6">
    <source>
        <dbReference type="PROSITE" id="PS50931"/>
    </source>
</evidence>
<dbReference type="GO" id="GO:0006351">
    <property type="term" value="P:DNA-templated transcription"/>
    <property type="evidence" value="ECO:0007669"/>
    <property type="project" value="TreeGrafter"/>
</dbReference>
<proteinExistence type="inferred from homology"/>
<dbReference type="PANTHER" id="PTHR30537">
    <property type="entry name" value="HTH-TYPE TRANSCRIPTIONAL REGULATOR"/>
    <property type="match status" value="1"/>
</dbReference>
<feature type="domain" description="HTH lysR-type" evidence="6">
    <location>
        <begin position="17"/>
        <end position="74"/>
    </location>
</feature>
<dbReference type="GO" id="GO:0043565">
    <property type="term" value="F:sequence-specific DNA binding"/>
    <property type="evidence" value="ECO:0007669"/>
    <property type="project" value="TreeGrafter"/>
</dbReference>
<dbReference type="InterPro" id="IPR058163">
    <property type="entry name" value="LysR-type_TF_proteobact-type"/>
</dbReference>
<dbReference type="SUPFAM" id="SSF53850">
    <property type="entry name" value="Periplasmic binding protein-like II"/>
    <property type="match status" value="1"/>
</dbReference>
<reference evidence="7 8" key="1">
    <citation type="journal article" date="2020" name="Int. J. Syst. Evol. Microbiol.">
        <title>Paraburkholderia madseniana sp. nov., a phenolic acid-degrading bacterium isolated from acidic forest soil.</title>
        <authorList>
            <person name="Wilhelm R.C."/>
            <person name="Murphy S.J.L."/>
            <person name="Feriancek N.M."/>
            <person name="Karasz D.C."/>
            <person name="DeRito C.M."/>
            <person name="Newman J.D."/>
            <person name="Buckley D.H."/>
        </authorList>
    </citation>
    <scope>NUCLEOTIDE SEQUENCE [LARGE SCALE GENOMIC DNA]</scope>
    <source>
        <strain evidence="7 8">RP11</strain>
    </source>
</reference>
<feature type="region of interest" description="Disordered" evidence="5">
    <location>
        <begin position="308"/>
        <end position="327"/>
    </location>
</feature>
<dbReference type="InterPro" id="IPR000847">
    <property type="entry name" value="LysR_HTH_N"/>
</dbReference>
<evidence type="ECO:0000256" key="3">
    <source>
        <dbReference type="ARBA" id="ARBA00023125"/>
    </source>
</evidence>
<accession>A0A6N6WCP4</accession>
<dbReference type="GO" id="GO:0003700">
    <property type="term" value="F:DNA-binding transcription factor activity"/>
    <property type="evidence" value="ECO:0007669"/>
    <property type="project" value="InterPro"/>
</dbReference>
<dbReference type="RefSeq" id="WP_154561242.1">
    <property type="nucleotide sequence ID" value="NZ_VOSW01000033.1"/>
</dbReference>
<comment type="caution">
    <text evidence="7">The sequence shown here is derived from an EMBL/GenBank/DDBJ whole genome shotgun (WGS) entry which is preliminary data.</text>
</comment>
<dbReference type="Gene3D" id="1.10.10.10">
    <property type="entry name" value="Winged helix-like DNA-binding domain superfamily/Winged helix DNA-binding domain"/>
    <property type="match status" value="1"/>
</dbReference>
<name>A0A6N6WCP4_9BURK</name>
<evidence type="ECO:0000313" key="7">
    <source>
        <dbReference type="EMBL" id="KAE8758417.1"/>
    </source>
</evidence>
<dbReference type="InterPro" id="IPR036388">
    <property type="entry name" value="WH-like_DNA-bd_sf"/>
</dbReference>
<organism evidence="7 8">
    <name type="scientific">Paraburkholderia madseniana</name>
    <dbReference type="NCBI Taxonomy" id="2599607"/>
    <lineage>
        <taxon>Bacteria</taxon>
        <taxon>Pseudomonadati</taxon>
        <taxon>Pseudomonadota</taxon>
        <taxon>Betaproteobacteria</taxon>
        <taxon>Burkholderiales</taxon>
        <taxon>Burkholderiaceae</taxon>
        <taxon>Paraburkholderia</taxon>
    </lineage>
</organism>
<dbReference type="OrthoDB" id="9178397at2"/>
<dbReference type="InterPro" id="IPR005119">
    <property type="entry name" value="LysR_subst-bd"/>
</dbReference>
<dbReference type="InterPro" id="IPR036390">
    <property type="entry name" value="WH_DNA-bd_sf"/>
</dbReference>
<evidence type="ECO:0000256" key="5">
    <source>
        <dbReference type="SAM" id="MobiDB-lite"/>
    </source>
</evidence>
<dbReference type="AlphaFoldDB" id="A0A6N6WCP4"/>
<dbReference type="EMBL" id="VOSW01000033">
    <property type="protein sequence ID" value="KAE8758417.1"/>
    <property type="molecule type" value="Genomic_DNA"/>
</dbReference>
<keyword evidence="3" id="KW-0238">DNA-binding</keyword>